<organism evidence="2 3">
    <name type="scientific">Anaerotruncus colihominis</name>
    <dbReference type="NCBI Taxonomy" id="169435"/>
    <lineage>
        <taxon>Bacteria</taxon>
        <taxon>Bacillati</taxon>
        <taxon>Bacillota</taxon>
        <taxon>Clostridia</taxon>
        <taxon>Eubacteriales</taxon>
        <taxon>Oscillospiraceae</taxon>
        <taxon>Anaerotruncus</taxon>
    </lineage>
</organism>
<dbReference type="RefSeq" id="WP_087303120.1">
    <property type="nucleotide sequence ID" value="NZ_NFKP01000033.1"/>
</dbReference>
<dbReference type="InterPro" id="IPR009057">
    <property type="entry name" value="Homeodomain-like_sf"/>
</dbReference>
<dbReference type="EMBL" id="NFKP01000033">
    <property type="protein sequence ID" value="OUP67437.1"/>
    <property type="molecule type" value="Genomic_DNA"/>
</dbReference>
<reference evidence="3" key="1">
    <citation type="submission" date="2017-04" db="EMBL/GenBank/DDBJ databases">
        <title>Function of individual gut microbiota members based on whole genome sequencing of pure cultures obtained from chicken caecum.</title>
        <authorList>
            <person name="Medvecky M."/>
            <person name="Cejkova D."/>
            <person name="Polansky O."/>
            <person name="Karasova D."/>
            <person name="Kubasova T."/>
            <person name="Cizek A."/>
            <person name="Rychlik I."/>
        </authorList>
    </citation>
    <scope>NUCLEOTIDE SEQUENCE [LARGE SCALE GENOMIC DNA]</scope>
    <source>
        <strain evidence="3">An175</strain>
    </source>
</reference>
<dbReference type="Gene3D" id="1.10.10.60">
    <property type="entry name" value="Homeodomain-like"/>
    <property type="match status" value="1"/>
</dbReference>
<evidence type="ECO:0000313" key="2">
    <source>
        <dbReference type="EMBL" id="OUP67437.1"/>
    </source>
</evidence>
<dbReference type="NCBIfam" id="NF040785">
    <property type="entry name" value="CD3324_fam"/>
    <property type="match status" value="1"/>
</dbReference>
<gene>
    <name evidence="2" type="ORF">B5F11_18020</name>
</gene>
<accession>A0A1Y4MRE8</accession>
<dbReference type="Proteomes" id="UP000196386">
    <property type="component" value="Unassembled WGS sequence"/>
</dbReference>
<sequence>MGYIKAKDVLPLEVIEQVQQYISGEVLYIPKKENSKCFWGENTLTKRELAERNAKIYSEFCSGIPISKLAKKYFLVEKSIQRIIRQEKNRD</sequence>
<dbReference type="SUPFAM" id="SSF46689">
    <property type="entry name" value="Homeodomain-like"/>
    <property type="match status" value="1"/>
</dbReference>
<protein>
    <recommendedName>
        <fullName evidence="1">Mor transcription activator domain-containing protein</fullName>
    </recommendedName>
</protein>
<dbReference type="PANTHER" id="PTHR37812">
    <property type="entry name" value="MU-LIKE PROPHAGE FLUMU PROTEIN C"/>
    <property type="match status" value="1"/>
</dbReference>
<comment type="caution">
    <text evidence="2">The sequence shown here is derived from an EMBL/GenBank/DDBJ whole genome shotgun (WGS) entry which is preliminary data.</text>
</comment>
<dbReference type="InterPro" id="IPR049739">
    <property type="entry name" value="YraL-like"/>
</dbReference>
<dbReference type="InterPro" id="IPR052411">
    <property type="entry name" value="c-mor_Regulatory_Protein"/>
</dbReference>
<dbReference type="AlphaFoldDB" id="A0A1Y4MRE8"/>
<dbReference type="Pfam" id="PF08765">
    <property type="entry name" value="Mor"/>
    <property type="match status" value="1"/>
</dbReference>
<name>A0A1Y4MRE8_9FIRM</name>
<evidence type="ECO:0000259" key="1">
    <source>
        <dbReference type="Pfam" id="PF08765"/>
    </source>
</evidence>
<dbReference type="PANTHER" id="PTHR37812:SF1">
    <property type="entry name" value="MU-LIKE PROPHAGE FLUMU PROTEIN C"/>
    <property type="match status" value="1"/>
</dbReference>
<evidence type="ECO:0000313" key="3">
    <source>
        <dbReference type="Proteomes" id="UP000196386"/>
    </source>
</evidence>
<proteinExistence type="predicted"/>
<dbReference type="InterPro" id="IPR014875">
    <property type="entry name" value="Mor_transcription_activator"/>
</dbReference>
<feature type="domain" description="Mor transcription activator" evidence="1">
    <location>
        <begin position="12"/>
        <end position="88"/>
    </location>
</feature>